<dbReference type="Proteomes" id="UP000824120">
    <property type="component" value="Chromosome 12"/>
</dbReference>
<dbReference type="OrthoDB" id="10292113at2759"/>
<protein>
    <submittedName>
        <fullName evidence="2">Uncharacterized protein</fullName>
    </submittedName>
</protein>
<feature type="region of interest" description="Disordered" evidence="1">
    <location>
        <begin position="44"/>
        <end position="87"/>
    </location>
</feature>
<keyword evidence="3" id="KW-1185">Reference proteome</keyword>
<reference evidence="2 3" key="1">
    <citation type="submission" date="2020-09" db="EMBL/GenBank/DDBJ databases">
        <title>De no assembly of potato wild relative species, Solanum commersonii.</title>
        <authorList>
            <person name="Cho K."/>
        </authorList>
    </citation>
    <scope>NUCLEOTIDE SEQUENCE [LARGE SCALE GENOMIC DNA]</scope>
    <source>
        <strain evidence="2">LZ3.2</strain>
        <tissue evidence="2">Leaf</tissue>
    </source>
</reference>
<organism evidence="2 3">
    <name type="scientific">Solanum commersonii</name>
    <name type="common">Commerson's wild potato</name>
    <name type="synonym">Commerson's nightshade</name>
    <dbReference type="NCBI Taxonomy" id="4109"/>
    <lineage>
        <taxon>Eukaryota</taxon>
        <taxon>Viridiplantae</taxon>
        <taxon>Streptophyta</taxon>
        <taxon>Embryophyta</taxon>
        <taxon>Tracheophyta</taxon>
        <taxon>Spermatophyta</taxon>
        <taxon>Magnoliopsida</taxon>
        <taxon>eudicotyledons</taxon>
        <taxon>Gunneridae</taxon>
        <taxon>Pentapetalae</taxon>
        <taxon>asterids</taxon>
        <taxon>lamiids</taxon>
        <taxon>Solanales</taxon>
        <taxon>Solanaceae</taxon>
        <taxon>Solanoideae</taxon>
        <taxon>Solaneae</taxon>
        <taxon>Solanum</taxon>
    </lineage>
</organism>
<feature type="compositionally biased region" description="Basic and acidic residues" evidence="1">
    <location>
        <begin position="44"/>
        <end position="77"/>
    </location>
</feature>
<gene>
    <name evidence="2" type="ORF">H5410_059183</name>
</gene>
<dbReference type="EMBL" id="JACXVP010000012">
    <property type="protein sequence ID" value="KAG5569417.1"/>
    <property type="molecule type" value="Genomic_DNA"/>
</dbReference>
<evidence type="ECO:0000313" key="3">
    <source>
        <dbReference type="Proteomes" id="UP000824120"/>
    </source>
</evidence>
<sequence>MIEPLKSNGSRLFRSHIGYKIRNPRDTFTSNVFALIINQRRAAMEMQKEEKEKQEQNEEHHIDKKQKTENQQDEVVKARRPLKLSRKNTLHPKESVYDLLRFGCSENDLWLNAPACIRSPPYATLYGIEESRNLLREDRRKLKKSLASPLSCTFLN</sequence>
<comment type="caution">
    <text evidence="2">The sequence shown here is derived from an EMBL/GenBank/DDBJ whole genome shotgun (WGS) entry which is preliminary data.</text>
</comment>
<proteinExistence type="predicted"/>
<feature type="compositionally biased region" description="Basic residues" evidence="1">
    <location>
        <begin position="78"/>
        <end position="87"/>
    </location>
</feature>
<accession>A0A9J5W1X9</accession>
<evidence type="ECO:0000313" key="2">
    <source>
        <dbReference type="EMBL" id="KAG5569417.1"/>
    </source>
</evidence>
<name>A0A9J5W1X9_SOLCO</name>
<evidence type="ECO:0000256" key="1">
    <source>
        <dbReference type="SAM" id="MobiDB-lite"/>
    </source>
</evidence>
<dbReference type="AlphaFoldDB" id="A0A9J5W1X9"/>